<dbReference type="GO" id="GO:0000139">
    <property type="term" value="C:Golgi membrane"/>
    <property type="evidence" value="ECO:0007669"/>
    <property type="project" value="UniProtKB-SubCell"/>
</dbReference>
<comment type="caution">
    <text evidence="10">The sequence shown here is derived from an EMBL/GenBank/DDBJ whole genome shotgun (WGS) entry which is preliminary data.</text>
</comment>
<sequence length="253" mass="27518">MAEVLGPPSDRHVAVAYQSSAPASKPPVSAPAHLWDDLRREARRLESELDMRLAVFAKLISSSEREFRHTGETGLAAEQMAQSKADEIERLLDRLSDVNSSMSSQLTGASDSHAHAVARHRDILAETSQEARRLISSLGAARDRAGLMAGSTESSPLIHSSSNLLNRERGALASTNTALDAVLGQAHAVGANLGEQRSLFENTGSKLLNLSARFPIVNNIMNQIRRKKSKDTIILSAVVAVCTLFILVYWWNK</sequence>
<dbReference type="Pfam" id="PF12352">
    <property type="entry name" value="V-SNARE_C"/>
    <property type="match status" value="1"/>
</dbReference>
<dbReference type="GO" id="GO:0015031">
    <property type="term" value="P:protein transport"/>
    <property type="evidence" value="ECO:0007669"/>
    <property type="project" value="UniProtKB-KW"/>
</dbReference>
<comment type="similarity">
    <text evidence="2">Belongs to the GOSR1 family.</text>
</comment>
<dbReference type="PANTHER" id="PTHR21094:SF2">
    <property type="entry name" value="GOLGI SNAP RECEPTOR COMPLEX MEMBER 1"/>
    <property type="match status" value="1"/>
</dbReference>
<reference evidence="10 11" key="1">
    <citation type="journal article" date="2024" name="Nat. Commun.">
        <title>Phylogenomics reveals the evolutionary origins of lichenization in chlorophyte algae.</title>
        <authorList>
            <person name="Puginier C."/>
            <person name="Libourel C."/>
            <person name="Otte J."/>
            <person name="Skaloud P."/>
            <person name="Haon M."/>
            <person name="Grisel S."/>
            <person name="Petersen M."/>
            <person name="Berrin J.G."/>
            <person name="Delaux P.M."/>
            <person name="Dal Grande F."/>
            <person name="Keller J."/>
        </authorList>
    </citation>
    <scope>NUCLEOTIDE SEQUENCE [LARGE SCALE GENOMIC DNA]</scope>
    <source>
        <strain evidence="10 11">SAG 2036</strain>
    </source>
</reference>
<dbReference type="GO" id="GO:0031201">
    <property type="term" value="C:SNARE complex"/>
    <property type="evidence" value="ECO:0007669"/>
    <property type="project" value="TreeGrafter"/>
</dbReference>
<dbReference type="InterPro" id="IPR023601">
    <property type="entry name" value="Golgi_SNAP_su1"/>
</dbReference>
<evidence type="ECO:0000256" key="6">
    <source>
        <dbReference type="ARBA" id="ARBA00022989"/>
    </source>
</evidence>
<accession>A0AAW1NRI6</accession>
<dbReference type="Proteomes" id="UP001465755">
    <property type="component" value="Unassembled WGS sequence"/>
</dbReference>
<dbReference type="GO" id="GO:0005797">
    <property type="term" value="C:Golgi medial cisterna"/>
    <property type="evidence" value="ECO:0007669"/>
    <property type="project" value="TreeGrafter"/>
</dbReference>
<proteinExistence type="inferred from homology"/>
<evidence type="ECO:0000256" key="5">
    <source>
        <dbReference type="ARBA" id="ARBA00022927"/>
    </source>
</evidence>
<keyword evidence="4 9" id="KW-0812">Transmembrane</keyword>
<dbReference type="GO" id="GO:0006906">
    <property type="term" value="P:vesicle fusion"/>
    <property type="evidence" value="ECO:0007669"/>
    <property type="project" value="TreeGrafter"/>
</dbReference>
<evidence type="ECO:0000256" key="7">
    <source>
        <dbReference type="ARBA" id="ARBA00023034"/>
    </source>
</evidence>
<evidence type="ECO:0008006" key="12">
    <source>
        <dbReference type="Google" id="ProtNLM"/>
    </source>
</evidence>
<dbReference type="GO" id="GO:0006888">
    <property type="term" value="P:endoplasmic reticulum to Golgi vesicle-mediated transport"/>
    <property type="evidence" value="ECO:0007669"/>
    <property type="project" value="InterPro"/>
</dbReference>
<evidence type="ECO:0000256" key="2">
    <source>
        <dbReference type="ARBA" id="ARBA00008473"/>
    </source>
</evidence>
<keyword evidence="5" id="KW-0653">Protein transport</keyword>
<dbReference type="EMBL" id="JALJOQ010000173">
    <property type="protein sequence ID" value="KAK9791620.1"/>
    <property type="molecule type" value="Genomic_DNA"/>
</dbReference>
<keyword evidence="3" id="KW-0813">Transport</keyword>
<evidence type="ECO:0000256" key="3">
    <source>
        <dbReference type="ARBA" id="ARBA00022448"/>
    </source>
</evidence>
<dbReference type="GO" id="GO:0005801">
    <property type="term" value="C:cis-Golgi network"/>
    <property type="evidence" value="ECO:0007669"/>
    <property type="project" value="InterPro"/>
</dbReference>
<evidence type="ECO:0000256" key="4">
    <source>
        <dbReference type="ARBA" id="ARBA00022692"/>
    </source>
</evidence>
<dbReference type="GO" id="GO:0005484">
    <property type="term" value="F:SNAP receptor activity"/>
    <property type="evidence" value="ECO:0007669"/>
    <property type="project" value="TreeGrafter"/>
</dbReference>
<keyword evidence="8 9" id="KW-0472">Membrane</keyword>
<dbReference type="PIRSF" id="PIRSF027109">
    <property type="entry name" value="Golgi_SNARE"/>
    <property type="match status" value="1"/>
</dbReference>
<comment type="subcellular location">
    <subcellularLocation>
        <location evidence="1">Golgi apparatus membrane</location>
        <topology evidence="1">Single-pass type IV membrane protein</topology>
    </subcellularLocation>
</comment>
<evidence type="ECO:0000313" key="10">
    <source>
        <dbReference type="EMBL" id="KAK9791620.1"/>
    </source>
</evidence>
<feature type="transmembrane region" description="Helical" evidence="9">
    <location>
        <begin position="233"/>
        <end position="251"/>
    </location>
</feature>
<dbReference type="PANTHER" id="PTHR21094">
    <property type="entry name" value="GOS-28 SNARE- RELATED"/>
    <property type="match status" value="1"/>
</dbReference>
<protein>
    <recommendedName>
        <fullName evidence="12">Golgi SNAP receptor complex member 1</fullName>
    </recommendedName>
</protein>
<evidence type="ECO:0000313" key="11">
    <source>
        <dbReference type="Proteomes" id="UP001465755"/>
    </source>
</evidence>
<dbReference type="GO" id="GO:0048219">
    <property type="term" value="P:inter-Golgi cisterna vesicle-mediated transport"/>
    <property type="evidence" value="ECO:0007669"/>
    <property type="project" value="TreeGrafter"/>
</dbReference>
<name>A0AAW1NRI6_9CHLO</name>
<keyword evidence="6 9" id="KW-1133">Transmembrane helix</keyword>
<keyword evidence="11" id="KW-1185">Reference proteome</keyword>
<keyword evidence="7" id="KW-0333">Golgi apparatus</keyword>
<dbReference type="AlphaFoldDB" id="A0AAW1NRI6"/>
<evidence type="ECO:0000256" key="1">
    <source>
        <dbReference type="ARBA" id="ARBA00004409"/>
    </source>
</evidence>
<gene>
    <name evidence="10" type="ORF">WJX73_001649</name>
</gene>
<evidence type="ECO:0000256" key="8">
    <source>
        <dbReference type="ARBA" id="ARBA00023136"/>
    </source>
</evidence>
<organism evidence="10 11">
    <name type="scientific">Symbiochloris irregularis</name>
    <dbReference type="NCBI Taxonomy" id="706552"/>
    <lineage>
        <taxon>Eukaryota</taxon>
        <taxon>Viridiplantae</taxon>
        <taxon>Chlorophyta</taxon>
        <taxon>core chlorophytes</taxon>
        <taxon>Trebouxiophyceae</taxon>
        <taxon>Trebouxiales</taxon>
        <taxon>Trebouxiaceae</taxon>
        <taxon>Symbiochloris</taxon>
    </lineage>
</organism>
<evidence type="ECO:0000256" key="9">
    <source>
        <dbReference type="SAM" id="Phobius"/>
    </source>
</evidence>